<proteinExistence type="predicted"/>
<sequence>MKVFLHLVERDSDGFNAALVQGLELFKSYYTATPERCEDIEGTVPLSLLAMACLAYDTAEQDPDFRLEVESGYLPKHLVRRSWYGEFPV</sequence>
<dbReference type="AlphaFoldDB" id="A0A7Y9XFA6"/>
<organism evidence="1 2">
    <name type="scientific">Nocardiopsis sinuspersici</name>
    <dbReference type="NCBI Taxonomy" id="501010"/>
    <lineage>
        <taxon>Bacteria</taxon>
        <taxon>Bacillati</taxon>
        <taxon>Actinomycetota</taxon>
        <taxon>Actinomycetes</taxon>
        <taxon>Streptosporangiales</taxon>
        <taxon>Nocardiopsidaceae</taxon>
        <taxon>Nocardiopsis</taxon>
    </lineage>
</organism>
<evidence type="ECO:0000313" key="2">
    <source>
        <dbReference type="Proteomes" id="UP000584931"/>
    </source>
</evidence>
<dbReference type="EMBL" id="JACCHL010000001">
    <property type="protein sequence ID" value="NYH53300.1"/>
    <property type="molecule type" value="Genomic_DNA"/>
</dbReference>
<evidence type="ECO:0000313" key="1">
    <source>
        <dbReference type="EMBL" id="NYH53300.1"/>
    </source>
</evidence>
<dbReference type="InterPro" id="IPR029074">
    <property type="entry name" value="Imm49"/>
</dbReference>
<gene>
    <name evidence="1" type="ORF">HNR06_002889</name>
</gene>
<reference evidence="1 2" key="1">
    <citation type="submission" date="2020-07" db="EMBL/GenBank/DDBJ databases">
        <title>Sequencing the genomes of 1000 actinobacteria strains.</title>
        <authorList>
            <person name="Klenk H.-P."/>
        </authorList>
    </citation>
    <scope>NUCLEOTIDE SEQUENCE [LARGE SCALE GENOMIC DNA]</scope>
    <source>
        <strain evidence="1 2">DSM 45278</strain>
    </source>
</reference>
<accession>A0A7Y9XFA6</accession>
<dbReference type="Proteomes" id="UP000584931">
    <property type="component" value="Unassembled WGS sequence"/>
</dbReference>
<protein>
    <submittedName>
        <fullName evidence="1">Uncharacterized protein</fullName>
    </submittedName>
</protein>
<comment type="caution">
    <text evidence="1">The sequence shown here is derived from an EMBL/GenBank/DDBJ whole genome shotgun (WGS) entry which is preliminary data.</text>
</comment>
<dbReference type="Pfam" id="PF15575">
    <property type="entry name" value="Imm49"/>
    <property type="match status" value="1"/>
</dbReference>
<name>A0A7Y9XFA6_9ACTN</name>